<comment type="caution">
    <text evidence="2">The sequence shown here is derived from an EMBL/GenBank/DDBJ whole genome shotgun (WGS) entry which is preliminary data.</text>
</comment>
<sequence length="200" mass="22266">MRAMSGLWRWRHNPLRRRTDLAEAWLALGAALLILFGASAAGWATARTAGDALLDTVRTQHAQRHLVRVQVDRLLPHPPVDPDPETATRRDAHRRVLANWRGVDGSRHIGAVAAPRPVVPGDRFRIWTDGHGRVMPRPMDVTTANSHAVLAGLGAAALAGAAIEGGRRLVMWRLMRRRYRRWDEEWERAGQDWGRAGAGS</sequence>
<name>A0ABW1MPW9_9ACTN</name>
<keyword evidence="1" id="KW-0812">Transmembrane</keyword>
<organism evidence="2 3">
    <name type="scientific">Streptomyces ochraceiscleroticus</name>
    <dbReference type="NCBI Taxonomy" id="47761"/>
    <lineage>
        <taxon>Bacteria</taxon>
        <taxon>Bacillati</taxon>
        <taxon>Actinomycetota</taxon>
        <taxon>Actinomycetes</taxon>
        <taxon>Kitasatosporales</taxon>
        <taxon>Streptomycetaceae</taxon>
        <taxon>Streptomyces</taxon>
    </lineage>
</organism>
<dbReference type="InterPro" id="IPR039708">
    <property type="entry name" value="MT1774/Rv1733c-like"/>
</dbReference>
<gene>
    <name evidence="2" type="ORF">ACFP4F_23260</name>
</gene>
<evidence type="ECO:0000256" key="1">
    <source>
        <dbReference type="SAM" id="Phobius"/>
    </source>
</evidence>
<dbReference type="RefSeq" id="WP_031059398.1">
    <property type="nucleotide sequence ID" value="NZ_JBHSPX010000007.1"/>
</dbReference>
<keyword evidence="1" id="KW-1133">Transmembrane helix</keyword>
<dbReference type="EMBL" id="JBHSPX010000007">
    <property type="protein sequence ID" value="MFC6065441.1"/>
    <property type="molecule type" value="Genomic_DNA"/>
</dbReference>
<evidence type="ECO:0000313" key="3">
    <source>
        <dbReference type="Proteomes" id="UP001596139"/>
    </source>
</evidence>
<evidence type="ECO:0000313" key="2">
    <source>
        <dbReference type="EMBL" id="MFC6065441.1"/>
    </source>
</evidence>
<keyword evidence="3" id="KW-1185">Reference proteome</keyword>
<dbReference type="PANTHER" id="PTHR42305">
    <property type="entry name" value="MEMBRANE PROTEIN RV1733C-RELATED"/>
    <property type="match status" value="1"/>
</dbReference>
<dbReference type="Proteomes" id="UP001596139">
    <property type="component" value="Unassembled WGS sequence"/>
</dbReference>
<proteinExistence type="predicted"/>
<keyword evidence="1" id="KW-0472">Membrane</keyword>
<reference evidence="3" key="1">
    <citation type="journal article" date="2019" name="Int. J. Syst. Evol. Microbiol.">
        <title>The Global Catalogue of Microorganisms (GCM) 10K type strain sequencing project: providing services to taxonomists for standard genome sequencing and annotation.</title>
        <authorList>
            <consortium name="The Broad Institute Genomics Platform"/>
            <consortium name="The Broad Institute Genome Sequencing Center for Infectious Disease"/>
            <person name="Wu L."/>
            <person name="Ma J."/>
        </authorList>
    </citation>
    <scope>NUCLEOTIDE SEQUENCE [LARGE SCALE GENOMIC DNA]</scope>
    <source>
        <strain evidence="3">CGMCC 1.15180</strain>
    </source>
</reference>
<dbReference type="PANTHER" id="PTHR42305:SF1">
    <property type="entry name" value="MEMBRANE PROTEIN RV1733C-RELATED"/>
    <property type="match status" value="1"/>
</dbReference>
<accession>A0ABW1MPW9</accession>
<protein>
    <submittedName>
        <fullName evidence="2">Uncharacterized protein</fullName>
    </submittedName>
</protein>
<feature type="transmembrane region" description="Helical" evidence="1">
    <location>
        <begin position="148"/>
        <end position="170"/>
    </location>
</feature>